<gene>
    <name evidence="2" type="ORF">VN97_g4462</name>
</gene>
<comment type="caution">
    <text evidence="2">The sequence shown here is derived from an EMBL/GenBank/DDBJ whole genome shotgun (WGS) entry which is preliminary data.</text>
</comment>
<keyword evidence="1" id="KW-0812">Transmembrane</keyword>
<accession>A0AAI9TKI6</accession>
<keyword evidence="1" id="KW-1133">Transmembrane helix</keyword>
<evidence type="ECO:0000313" key="3">
    <source>
        <dbReference type="Proteomes" id="UP001227192"/>
    </source>
</evidence>
<organism evidence="2 3">
    <name type="scientific">Penicillium thymicola</name>
    <dbReference type="NCBI Taxonomy" id="293382"/>
    <lineage>
        <taxon>Eukaryota</taxon>
        <taxon>Fungi</taxon>
        <taxon>Dikarya</taxon>
        <taxon>Ascomycota</taxon>
        <taxon>Pezizomycotina</taxon>
        <taxon>Eurotiomycetes</taxon>
        <taxon>Eurotiomycetidae</taxon>
        <taxon>Eurotiales</taxon>
        <taxon>Aspergillaceae</taxon>
        <taxon>Penicillium</taxon>
    </lineage>
</organism>
<dbReference type="EMBL" id="LACB01000104">
    <property type="protein sequence ID" value="KAJ9488827.1"/>
    <property type="molecule type" value="Genomic_DNA"/>
</dbReference>
<sequence length="423" mass="47892">MCKDEMAPWYILSPLLLSLVVRLVLERRVALALAENLLLIASIQYAELSWVKVVVIAAIFVASAFLQTQLEYLDSAQDTYSYAAPLQCAANSRISGCPAHTSRDHKRDLNYRTSREAQVPNFTGNSQAEKTFHGRAAMFPCDLRHLRRSGFKDNYHHSYLYVGYPVGLRACYSPLITVEPSYRPGFLLPIKKAWFSIRPEDHAFNGGANLSMTQKLEEFLLSEGEDPAEWPYAYLLTPPSVTWQLNNPLSFWYLYNTRRELTAMIVQLQTSYGERRLWLTRNCRMEAPRNGPYCFKGKFDKDLQVSPFTPIAASYVIDSSDPCAAPLDKLKIMVTLKRGRETVVNAVVNSTGPPLDAASASLGSSLLFLVKWWWVPMCSVVVFRILFKAAKIYLTHNEKELNIQTRAEPTTNAIAKSARLSER</sequence>
<proteinExistence type="predicted"/>
<dbReference type="Proteomes" id="UP001227192">
    <property type="component" value="Unassembled WGS sequence"/>
</dbReference>
<reference evidence="2" key="2">
    <citation type="journal article" date="2016" name="Fungal Biol.">
        <title>Ochratoxin A production by Penicillium thymicola.</title>
        <authorList>
            <person name="Nguyen H.D.T."/>
            <person name="McMullin D.R."/>
            <person name="Ponomareva E."/>
            <person name="Riley R."/>
            <person name="Pomraning K.R."/>
            <person name="Baker S.E."/>
            <person name="Seifert K.A."/>
        </authorList>
    </citation>
    <scope>NUCLEOTIDE SEQUENCE</scope>
    <source>
        <strain evidence="2">DAOM 180753</strain>
    </source>
</reference>
<evidence type="ECO:0000313" key="2">
    <source>
        <dbReference type="EMBL" id="KAJ9488827.1"/>
    </source>
</evidence>
<dbReference type="PANTHER" id="PTHR33973:SF4">
    <property type="entry name" value="OS07G0153300 PROTEIN"/>
    <property type="match status" value="1"/>
</dbReference>
<name>A0AAI9TKI6_PENTH</name>
<feature type="transmembrane region" description="Helical" evidence="1">
    <location>
        <begin position="6"/>
        <end position="25"/>
    </location>
</feature>
<reference evidence="2" key="1">
    <citation type="submission" date="2015-06" db="EMBL/GenBank/DDBJ databases">
        <authorList>
            <person name="Nguyen H."/>
        </authorList>
    </citation>
    <scope>NUCLEOTIDE SEQUENCE</scope>
    <source>
        <strain evidence="2">DAOM 180753</strain>
    </source>
</reference>
<dbReference type="AlphaFoldDB" id="A0AAI9TKI6"/>
<dbReference type="Pfam" id="PF07103">
    <property type="entry name" value="DUF1365"/>
    <property type="match status" value="1"/>
</dbReference>
<evidence type="ECO:0000256" key="1">
    <source>
        <dbReference type="SAM" id="Phobius"/>
    </source>
</evidence>
<dbReference type="InterPro" id="IPR010775">
    <property type="entry name" value="DUF1365"/>
</dbReference>
<keyword evidence="3" id="KW-1185">Reference proteome</keyword>
<protein>
    <submittedName>
        <fullName evidence="2">Uncharacterized protein</fullName>
    </submittedName>
</protein>
<dbReference type="PANTHER" id="PTHR33973">
    <property type="entry name" value="OS07G0153300 PROTEIN"/>
    <property type="match status" value="1"/>
</dbReference>
<feature type="transmembrane region" description="Helical" evidence="1">
    <location>
        <begin position="37"/>
        <end position="66"/>
    </location>
</feature>
<keyword evidence="1" id="KW-0472">Membrane</keyword>